<keyword evidence="5" id="KW-1185">Reference proteome</keyword>
<dbReference type="Pfam" id="PF17766">
    <property type="entry name" value="fn3_6"/>
    <property type="match status" value="1"/>
</dbReference>
<comment type="caution">
    <text evidence="4">The sequence shown here is derived from an EMBL/GenBank/DDBJ whole genome shotgun (WGS) entry which is preliminary data.</text>
</comment>
<proteinExistence type="inferred from homology"/>
<evidence type="ECO:0000313" key="4">
    <source>
        <dbReference type="EMBL" id="KAG6427966.1"/>
    </source>
</evidence>
<evidence type="ECO:0000259" key="3">
    <source>
        <dbReference type="Pfam" id="PF17766"/>
    </source>
</evidence>
<accession>A0A8X8YDX0</accession>
<dbReference type="AlphaFoldDB" id="A0A8X8YDX0"/>
<dbReference type="GO" id="GO:0006508">
    <property type="term" value="P:proteolysis"/>
    <property type="evidence" value="ECO:0007669"/>
    <property type="project" value="InterPro"/>
</dbReference>
<dbReference type="GO" id="GO:0004252">
    <property type="term" value="F:serine-type endopeptidase activity"/>
    <property type="evidence" value="ECO:0007669"/>
    <property type="project" value="InterPro"/>
</dbReference>
<reference evidence="4" key="2">
    <citation type="submission" date="2020-08" db="EMBL/GenBank/DDBJ databases">
        <title>Plant Genome Project.</title>
        <authorList>
            <person name="Zhang R.-G."/>
        </authorList>
    </citation>
    <scope>NUCLEOTIDE SEQUENCE</scope>
    <source>
        <strain evidence="4">Huo1</strain>
        <tissue evidence="4">Leaf</tissue>
    </source>
</reference>
<comment type="similarity">
    <text evidence="1">Belongs to the peptidase S8 family.</text>
</comment>
<dbReference type="Proteomes" id="UP000298416">
    <property type="component" value="Unassembled WGS sequence"/>
</dbReference>
<dbReference type="Gene3D" id="3.40.50.200">
    <property type="entry name" value="Peptidase S8/S53 domain"/>
    <property type="match status" value="1"/>
</dbReference>
<dbReference type="PANTHER" id="PTHR10795">
    <property type="entry name" value="PROPROTEIN CONVERTASE SUBTILISIN/KEXIN"/>
    <property type="match status" value="1"/>
</dbReference>
<keyword evidence="2" id="KW-0732">Signal</keyword>
<sequence length="145" mass="15789">MMTTAYILDSQGSPIEDVAFAFGSGHVSPQKAADPGLIYDISTKDYLTYASDFQTGDLNYPSFAVQFSSSAKNTTSTYKRRVTNVGIAVSSYAVKVSEPQGISIIVRPRVLNFRKIGQKLSYKVTFIAKGIVSTNFSFGSRVEFG</sequence>
<dbReference type="EMBL" id="PNBA02000004">
    <property type="protein sequence ID" value="KAG6427966.1"/>
    <property type="molecule type" value="Genomic_DNA"/>
</dbReference>
<reference evidence="4" key="1">
    <citation type="submission" date="2018-01" db="EMBL/GenBank/DDBJ databases">
        <authorList>
            <person name="Mao J.F."/>
        </authorList>
    </citation>
    <scope>NUCLEOTIDE SEQUENCE</scope>
    <source>
        <strain evidence="4">Huo1</strain>
        <tissue evidence="4">Leaf</tissue>
    </source>
</reference>
<evidence type="ECO:0000313" key="5">
    <source>
        <dbReference type="Proteomes" id="UP000298416"/>
    </source>
</evidence>
<dbReference type="InterPro" id="IPR045051">
    <property type="entry name" value="SBT"/>
</dbReference>
<evidence type="ECO:0000256" key="1">
    <source>
        <dbReference type="ARBA" id="ARBA00011073"/>
    </source>
</evidence>
<dbReference type="InterPro" id="IPR036852">
    <property type="entry name" value="Peptidase_S8/S53_dom_sf"/>
</dbReference>
<evidence type="ECO:0000256" key="2">
    <source>
        <dbReference type="ARBA" id="ARBA00022729"/>
    </source>
</evidence>
<dbReference type="Gene3D" id="2.60.40.2310">
    <property type="match status" value="1"/>
</dbReference>
<organism evidence="4">
    <name type="scientific">Salvia splendens</name>
    <name type="common">Scarlet sage</name>
    <dbReference type="NCBI Taxonomy" id="180675"/>
    <lineage>
        <taxon>Eukaryota</taxon>
        <taxon>Viridiplantae</taxon>
        <taxon>Streptophyta</taxon>
        <taxon>Embryophyta</taxon>
        <taxon>Tracheophyta</taxon>
        <taxon>Spermatophyta</taxon>
        <taxon>Magnoliopsida</taxon>
        <taxon>eudicotyledons</taxon>
        <taxon>Gunneridae</taxon>
        <taxon>Pentapetalae</taxon>
        <taxon>asterids</taxon>
        <taxon>lamiids</taxon>
        <taxon>Lamiales</taxon>
        <taxon>Lamiaceae</taxon>
        <taxon>Nepetoideae</taxon>
        <taxon>Mentheae</taxon>
        <taxon>Salviinae</taxon>
        <taxon>Salvia</taxon>
        <taxon>Salvia subgen. Calosphace</taxon>
        <taxon>core Calosphace</taxon>
    </lineage>
</organism>
<gene>
    <name evidence="4" type="ORF">SASPL_112214</name>
</gene>
<protein>
    <recommendedName>
        <fullName evidence="3">Subtilisin-like protease fibronectin type-III domain-containing protein</fullName>
    </recommendedName>
</protein>
<name>A0A8X8YDX0_SALSN</name>
<dbReference type="InterPro" id="IPR041469">
    <property type="entry name" value="Subtilisin-like_FN3"/>
</dbReference>
<feature type="domain" description="Subtilisin-like protease fibronectin type-III" evidence="3">
    <location>
        <begin position="57"/>
        <end position="140"/>
    </location>
</feature>